<feature type="compositionally biased region" description="Polar residues" evidence="1">
    <location>
        <begin position="245"/>
        <end position="255"/>
    </location>
</feature>
<feature type="region of interest" description="Disordered" evidence="1">
    <location>
        <begin position="14"/>
        <end position="117"/>
    </location>
</feature>
<feature type="compositionally biased region" description="Polar residues" evidence="1">
    <location>
        <begin position="71"/>
        <end position="90"/>
    </location>
</feature>
<protein>
    <submittedName>
        <fullName evidence="3">Uncharacterized protein</fullName>
    </submittedName>
</protein>
<evidence type="ECO:0000313" key="3">
    <source>
        <dbReference type="EMBL" id="CAD9975722.1"/>
    </source>
</evidence>
<accession>A0A6U3BR11</accession>
<feature type="region of interest" description="Disordered" evidence="1">
    <location>
        <begin position="217"/>
        <end position="255"/>
    </location>
</feature>
<sequence>MMIVYHKISKRLTKRTTTTTPSSLSLPTTTTTVNPATRQDNKMGQKHSQMAPTTKEARHHRRSRFHKDESTTTLACSEAASSTDYSTKLETSSDTSTSSDPQHVQQQPQQPQQSQLPPGIQEFYLKKRRPNATKHGLDWQEDPTGATWLHHGRHWPRDYATIRGRVVVVKGKKWLLATQVKQVHSNHWHQAPKGAAVPFFYGKSYCLVPYKRYVEKSKVPQSRQQEPPARPRVVSFRSPRGSFGKQKSVTFAQDS</sequence>
<evidence type="ECO:0000256" key="1">
    <source>
        <dbReference type="SAM" id="MobiDB-lite"/>
    </source>
</evidence>
<dbReference type="EMBL" id="HBHT01024433">
    <property type="protein sequence ID" value="CAD9975721.1"/>
    <property type="molecule type" value="Transcribed_RNA"/>
</dbReference>
<name>A0A6U3BR11_9STRA</name>
<dbReference type="EMBL" id="HBHT01024434">
    <property type="protein sequence ID" value="CAD9975722.1"/>
    <property type="molecule type" value="Transcribed_RNA"/>
</dbReference>
<gene>
    <name evidence="2" type="ORF">APAL1065_LOCUS16400</name>
    <name evidence="3" type="ORF">APAL1065_LOCUS16401</name>
</gene>
<reference evidence="3" key="1">
    <citation type="submission" date="2021-01" db="EMBL/GenBank/DDBJ databases">
        <authorList>
            <person name="Corre E."/>
            <person name="Pelletier E."/>
            <person name="Niang G."/>
            <person name="Scheremetjew M."/>
            <person name="Finn R."/>
            <person name="Kale V."/>
            <person name="Holt S."/>
            <person name="Cochrane G."/>
            <person name="Meng A."/>
            <person name="Brown T."/>
            <person name="Cohen L."/>
        </authorList>
    </citation>
    <scope>NUCLEOTIDE SEQUENCE</scope>
    <source>
        <strain evidence="3">CCMP125</strain>
    </source>
</reference>
<feature type="compositionally biased region" description="Low complexity" evidence="1">
    <location>
        <begin position="92"/>
        <end position="117"/>
    </location>
</feature>
<feature type="compositionally biased region" description="Low complexity" evidence="1">
    <location>
        <begin position="15"/>
        <end position="32"/>
    </location>
</feature>
<proteinExistence type="predicted"/>
<dbReference type="AlphaFoldDB" id="A0A6U3BR11"/>
<organism evidence="3">
    <name type="scientific">Entomoneis paludosa</name>
    <dbReference type="NCBI Taxonomy" id="265537"/>
    <lineage>
        <taxon>Eukaryota</taxon>
        <taxon>Sar</taxon>
        <taxon>Stramenopiles</taxon>
        <taxon>Ochrophyta</taxon>
        <taxon>Bacillariophyta</taxon>
        <taxon>Bacillariophyceae</taxon>
        <taxon>Bacillariophycidae</taxon>
        <taxon>Entomoneidaceae</taxon>
        <taxon>Entomoneis</taxon>
    </lineage>
</organism>
<evidence type="ECO:0000313" key="2">
    <source>
        <dbReference type="EMBL" id="CAD9975721.1"/>
    </source>
</evidence>